<evidence type="ECO:0000256" key="3">
    <source>
        <dbReference type="ARBA" id="ARBA00022679"/>
    </source>
</evidence>
<protein>
    <submittedName>
        <fullName evidence="11">Radical SAM protein</fullName>
    </submittedName>
</protein>
<feature type="region of interest" description="Disordered" evidence="8">
    <location>
        <begin position="52"/>
        <end position="84"/>
    </location>
</feature>
<dbReference type="GO" id="GO:0046872">
    <property type="term" value="F:metal ion binding"/>
    <property type="evidence" value="ECO:0007669"/>
    <property type="project" value="UniProtKB-KW"/>
</dbReference>
<feature type="domain" description="Radical SAM core" evidence="10">
    <location>
        <begin position="223"/>
        <end position="446"/>
    </location>
</feature>
<evidence type="ECO:0000256" key="2">
    <source>
        <dbReference type="ARBA" id="ARBA00022603"/>
    </source>
</evidence>
<keyword evidence="2" id="KW-0489">Methyltransferase</keyword>
<keyword evidence="6" id="KW-0408">Iron</keyword>
<dbReference type="Gene3D" id="3.40.50.280">
    <property type="entry name" value="Cobalamin-binding domain"/>
    <property type="match status" value="1"/>
</dbReference>
<keyword evidence="4" id="KW-0949">S-adenosyl-L-methionine</keyword>
<dbReference type="Pfam" id="PF04055">
    <property type="entry name" value="Radical_SAM"/>
    <property type="match status" value="1"/>
</dbReference>
<dbReference type="InterPro" id="IPR007197">
    <property type="entry name" value="rSAM"/>
</dbReference>
<dbReference type="CDD" id="cd02068">
    <property type="entry name" value="radical_SAM_B12_BD"/>
    <property type="match status" value="1"/>
</dbReference>
<evidence type="ECO:0000256" key="8">
    <source>
        <dbReference type="SAM" id="MobiDB-lite"/>
    </source>
</evidence>
<dbReference type="Proteomes" id="UP000769766">
    <property type="component" value="Unassembled WGS sequence"/>
</dbReference>
<dbReference type="SFLD" id="SFLDG01082">
    <property type="entry name" value="B12-binding_domain_containing"/>
    <property type="match status" value="1"/>
</dbReference>
<organism evidence="11 12">
    <name type="scientific">Tectimicrobiota bacterium</name>
    <dbReference type="NCBI Taxonomy" id="2528274"/>
    <lineage>
        <taxon>Bacteria</taxon>
        <taxon>Pseudomonadati</taxon>
        <taxon>Nitrospinota/Tectimicrobiota group</taxon>
        <taxon>Candidatus Tectimicrobiota</taxon>
    </lineage>
</organism>
<dbReference type="GO" id="GO:0003824">
    <property type="term" value="F:catalytic activity"/>
    <property type="evidence" value="ECO:0007669"/>
    <property type="project" value="InterPro"/>
</dbReference>
<dbReference type="InterPro" id="IPR006158">
    <property type="entry name" value="Cobalamin-bd"/>
</dbReference>
<evidence type="ECO:0000256" key="4">
    <source>
        <dbReference type="ARBA" id="ARBA00022691"/>
    </source>
</evidence>
<evidence type="ECO:0000256" key="1">
    <source>
        <dbReference type="ARBA" id="ARBA00001966"/>
    </source>
</evidence>
<accession>A0A932CL63</accession>
<dbReference type="PROSITE" id="PS51918">
    <property type="entry name" value="RADICAL_SAM"/>
    <property type="match status" value="1"/>
</dbReference>
<evidence type="ECO:0000259" key="10">
    <source>
        <dbReference type="PROSITE" id="PS51918"/>
    </source>
</evidence>
<keyword evidence="3" id="KW-0808">Transferase</keyword>
<gene>
    <name evidence="11" type="ORF">HYY20_00540</name>
</gene>
<dbReference type="InterPro" id="IPR034466">
    <property type="entry name" value="Methyltransferase_Class_B"/>
</dbReference>
<evidence type="ECO:0000313" key="11">
    <source>
        <dbReference type="EMBL" id="MBI2875351.1"/>
    </source>
</evidence>
<evidence type="ECO:0000256" key="7">
    <source>
        <dbReference type="ARBA" id="ARBA00023014"/>
    </source>
</evidence>
<dbReference type="SFLD" id="SFLDS00029">
    <property type="entry name" value="Radical_SAM"/>
    <property type="match status" value="1"/>
</dbReference>
<evidence type="ECO:0000256" key="5">
    <source>
        <dbReference type="ARBA" id="ARBA00022723"/>
    </source>
</evidence>
<evidence type="ECO:0000256" key="6">
    <source>
        <dbReference type="ARBA" id="ARBA00023004"/>
    </source>
</evidence>
<dbReference type="PANTHER" id="PTHR43409">
    <property type="entry name" value="ANAEROBIC MAGNESIUM-PROTOPORPHYRIN IX MONOMETHYL ESTER CYCLASE-RELATED"/>
    <property type="match status" value="1"/>
</dbReference>
<dbReference type="InterPro" id="IPR051198">
    <property type="entry name" value="BchE-like"/>
</dbReference>
<dbReference type="EMBL" id="JACPRF010000017">
    <property type="protein sequence ID" value="MBI2875351.1"/>
    <property type="molecule type" value="Genomic_DNA"/>
</dbReference>
<comment type="caution">
    <text evidence="11">The sequence shown here is derived from an EMBL/GenBank/DDBJ whole genome shotgun (WGS) entry which is preliminary data.</text>
</comment>
<dbReference type="PROSITE" id="PS51332">
    <property type="entry name" value="B12_BINDING"/>
    <property type="match status" value="1"/>
</dbReference>
<dbReference type="SUPFAM" id="SSF102114">
    <property type="entry name" value="Radical SAM enzymes"/>
    <property type="match status" value="1"/>
</dbReference>
<comment type="cofactor">
    <cofactor evidence="1">
        <name>[4Fe-4S] cluster</name>
        <dbReference type="ChEBI" id="CHEBI:49883"/>
    </cofactor>
</comment>
<proteinExistence type="predicted"/>
<evidence type="ECO:0000259" key="9">
    <source>
        <dbReference type="PROSITE" id="PS51332"/>
    </source>
</evidence>
<dbReference type="SMART" id="SM00729">
    <property type="entry name" value="Elp3"/>
    <property type="match status" value="1"/>
</dbReference>
<name>A0A932CL63_UNCTE</name>
<feature type="domain" description="B12-binding" evidence="9">
    <location>
        <begin position="17"/>
        <end position="177"/>
    </location>
</feature>
<dbReference type="GO" id="GO:0051539">
    <property type="term" value="F:4 iron, 4 sulfur cluster binding"/>
    <property type="evidence" value="ECO:0007669"/>
    <property type="project" value="UniProtKB-KW"/>
</dbReference>
<sequence length="506" mass="57106">MKILLISPPTLRPLRADMSDLFEKESGLYPPLGLLYLAARLQEEGRHPVKVLDGPALEPIRKPSPRPSSTETTRENGGVPDRPGAASYEAIEQEIREFRPQVVGIQTLTFTLIDALAVAEIARRIDPEIHVCLGGPHVYLYPQESLGFPFIDSLILGEGEITLPELLDALEAGRPLEGVPGIAFRREGEVVLTEPRPLIEALDSLPFPDRSLIPYQRYYSVLGKEGLMTTLLTSRGCPFSCIYCGRFHIGKRFRARSARNVVDEMAACVAMGIGELQVFDDIFTLDKRRALAVCHEIVRRGLKISWAIRSRVDTVDPELLDNLARAGCRRISYGVESGSDEILKNLKKGITTRKAEEAVRMAQEAGLTVLADFMLGSPGETREHVLRTIEFALKLRPDFAQFTVTTPYPATELYLEGLRQGVIARDYWQEFAQNPQEAFVTPFWNEHLVREELLELFRLAYRRFYLRPSYVLRRFQRLGSWKEFKHAARAGMRVFRVANRQGGAGR</sequence>
<dbReference type="InterPro" id="IPR006638">
    <property type="entry name" value="Elp3/MiaA/NifB-like_rSAM"/>
</dbReference>
<dbReference type="PANTHER" id="PTHR43409:SF7">
    <property type="entry name" value="BLL1977 PROTEIN"/>
    <property type="match status" value="1"/>
</dbReference>
<dbReference type="SFLD" id="SFLDG01123">
    <property type="entry name" value="methyltransferase_(Class_B)"/>
    <property type="match status" value="1"/>
</dbReference>
<dbReference type="CDD" id="cd01335">
    <property type="entry name" value="Radical_SAM"/>
    <property type="match status" value="1"/>
</dbReference>
<keyword evidence="7" id="KW-0411">Iron-sulfur</keyword>
<dbReference type="InterPro" id="IPR023404">
    <property type="entry name" value="rSAM_horseshoe"/>
</dbReference>
<dbReference type="AlphaFoldDB" id="A0A932CL63"/>
<evidence type="ECO:0000313" key="12">
    <source>
        <dbReference type="Proteomes" id="UP000769766"/>
    </source>
</evidence>
<keyword evidence="5" id="KW-0479">Metal-binding</keyword>
<dbReference type="InterPro" id="IPR058240">
    <property type="entry name" value="rSAM_sf"/>
</dbReference>
<dbReference type="Pfam" id="PF02310">
    <property type="entry name" value="B12-binding"/>
    <property type="match status" value="1"/>
</dbReference>
<dbReference type="GO" id="GO:0031419">
    <property type="term" value="F:cobalamin binding"/>
    <property type="evidence" value="ECO:0007669"/>
    <property type="project" value="InterPro"/>
</dbReference>
<reference evidence="11" key="1">
    <citation type="submission" date="2020-07" db="EMBL/GenBank/DDBJ databases">
        <title>Huge and variable diversity of episymbiotic CPR bacteria and DPANN archaea in groundwater ecosystems.</title>
        <authorList>
            <person name="He C.Y."/>
            <person name="Keren R."/>
            <person name="Whittaker M."/>
            <person name="Farag I.F."/>
            <person name="Doudna J."/>
            <person name="Cate J.H.D."/>
            <person name="Banfield J.F."/>
        </authorList>
    </citation>
    <scope>NUCLEOTIDE SEQUENCE</scope>
    <source>
        <strain evidence="11">NC_groundwater_672_Ag_B-0.1um_62_36</strain>
    </source>
</reference>
<dbReference type="Gene3D" id="3.80.30.20">
    <property type="entry name" value="tm_1862 like domain"/>
    <property type="match status" value="1"/>
</dbReference>